<dbReference type="OrthoDB" id="430821at2759"/>
<keyword evidence="4 5" id="KW-0472">Membrane</keyword>
<feature type="transmembrane region" description="Helical" evidence="5">
    <location>
        <begin position="106"/>
        <end position="127"/>
    </location>
</feature>
<feature type="transmembrane region" description="Helical" evidence="5">
    <location>
        <begin position="199"/>
        <end position="219"/>
    </location>
</feature>
<dbReference type="PANTHER" id="PTHR21706:SF15">
    <property type="entry name" value="TRANSMEMBRANE PROTEIN 65"/>
    <property type="match status" value="1"/>
</dbReference>
<dbReference type="Proteomes" id="UP000025227">
    <property type="component" value="Unplaced"/>
</dbReference>
<comment type="subcellular location">
    <subcellularLocation>
        <location evidence="1">Membrane</location>
        <topology evidence="1">Multi-pass membrane protein</topology>
    </subcellularLocation>
</comment>
<accession>A0A7I4YGL1</accession>
<keyword evidence="2 5" id="KW-0812">Transmembrane</keyword>
<evidence type="ECO:0000256" key="3">
    <source>
        <dbReference type="ARBA" id="ARBA00022989"/>
    </source>
</evidence>
<feature type="transmembrane region" description="Helical" evidence="5">
    <location>
        <begin position="139"/>
        <end position="160"/>
    </location>
</feature>
<evidence type="ECO:0000256" key="4">
    <source>
        <dbReference type="ARBA" id="ARBA00023136"/>
    </source>
</evidence>
<evidence type="ECO:0000256" key="1">
    <source>
        <dbReference type="ARBA" id="ARBA00004141"/>
    </source>
</evidence>
<dbReference type="GO" id="GO:0005739">
    <property type="term" value="C:mitochondrion"/>
    <property type="evidence" value="ECO:0007669"/>
    <property type="project" value="TreeGrafter"/>
</dbReference>
<keyword evidence="3 5" id="KW-1133">Transmembrane helix</keyword>
<dbReference type="InterPro" id="IPR019537">
    <property type="entry name" value="TMEM65"/>
</dbReference>
<dbReference type="Pfam" id="PF10507">
    <property type="entry name" value="TMEM65"/>
    <property type="match status" value="1"/>
</dbReference>
<reference evidence="7" key="1">
    <citation type="submission" date="2020-12" db="UniProtKB">
        <authorList>
            <consortium name="WormBaseParasite"/>
        </authorList>
    </citation>
    <scope>IDENTIFICATION</scope>
    <source>
        <strain evidence="7">MHco3</strain>
    </source>
</reference>
<name>A0A7I4YGL1_HAECO</name>
<evidence type="ECO:0000313" key="7">
    <source>
        <dbReference type="WBParaSite" id="HCON_00090780-00001"/>
    </source>
</evidence>
<protein>
    <submittedName>
        <fullName evidence="7">Transmembrane protein 65</fullName>
    </submittedName>
</protein>
<keyword evidence="6" id="KW-1185">Reference proteome</keyword>
<dbReference type="PANTHER" id="PTHR21706">
    <property type="entry name" value="TRANSMEMBRANE PROTEIN 65"/>
    <property type="match status" value="1"/>
</dbReference>
<dbReference type="GO" id="GO:0016020">
    <property type="term" value="C:membrane"/>
    <property type="evidence" value="ECO:0007669"/>
    <property type="project" value="UniProtKB-SubCell"/>
</dbReference>
<evidence type="ECO:0000256" key="5">
    <source>
        <dbReference type="SAM" id="Phobius"/>
    </source>
</evidence>
<evidence type="ECO:0000313" key="6">
    <source>
        <dbReference type="Proteomes" id="UP000025227"/>
    </source>
</evidence>
<dbReference type="AlphaFoldDB" id="A0A7I4YGL1"/>
<dbReference type="WBParaSite" id="HCON_00090780-00001">
    <property type="protein sequence ID" value="HCON_00090780-00001"/>
    <property type="gene ID" value="HCON_00090780"/>
</dbReference>
<sequence length="291" mass="33426">MLHLKLIRRYSLNCKKLKRFWWISLRSMADNGLSDEEMQKRNLRLFGTDLPHGIRDAKNAKHMAEELSITERRLMFDALRKKMADQYMEQKRLQQAEIHNDDLLRIWYVSLLSSFVLGFVDTALMIIAGESINSSFATVYGMSIMGAAALGNIFTSVVLLQTQVHIVNLITRLGLKYPLLSVEQMNNKDVKTVTNWAKLFGLLSGSLCGLFPLLLYHNLTVEEIERKARALTYVFRDHHENAPEMIDQPAEYTPTEHIVKRCLEVEAKDKEMSSSCGVDEDETIVFQRSNP</sequence>
<organism evidence="6 7">
    <name type="scientific">Haemonchus contortus</name>
    <name type="common">Barber pole worm</name>
    <dbReference type="NCBI Taxonomy" id="6289"/>
    <lineage>
        <taxon>Eukaryota</taxon>
        <taxon>Metazoa</taxon>
        <taxon>Ecdysozoa</taxon>
        <taxon>Nematoda</taxon>
        <taxon>Chromadorea</taxon>
        <taxon>Rhabditida</taxon>
        <taxon>Rhabditina</taxon>
        <taxon>Rhabditomorpha</taxon>
        <taxon>Strongyloidea</taxon>
        <taxon>Trichostrongylidae</taxon>
        <taxon>Haemonchus</taxon>
    </lineage>
</organism>
<evidence type="ECO:0000256" key="2">
    <source>
        <dbReference type="ARBA" id="ARBA00022692"/>
    </source>
</evidence>
<dbReference type="OMA" id="EMIDQPA"/>
<proteinExistence type="predicted"/>